<feature type="transmembrane region" description="Helical" evidence="2">
    <location>
        <begin position="95"/>
        <end position="118"/>
    </location>
</feature>
<feature type="transmembrane region" description="Helical" evidence="2">
    <location>
        <begin position="239"/>
        <end position="260"/>
    </location>
</feature>
<keyword evidence="2" id="KW-0812">Transmembrane</keyword>
<feature type="signal peptide" evidence="3">
    <location>
        <begin position="1"/>
        <end position="26"/>
    </location>
</feature>
<evidence type="ECO:0000256" key="3">
    <source>
        <dbReference type="SAM" id="SignalP"/>
    </source>
</evidence>
<feature type="compositionally biased region" description="Low complexity" evidence="1">
    <location>
        <begin position="64"/>
        <end position="79"/>
    </location>
</feature>
<dbReference type="Proteomes" id="UP000619788">
    <property type="component" value="Unassembled WGS sequence"/>
</dbReference>
<feature type="region of interest" description="Disordered" evidence="1">
    <location>
        <begin position="47"/>
        <end position="83"/>
    </location>
</feature>
<protein>
    <submittedName>
        <fullName evidence="4">Membrane protein</fullName>
    </submittedName>
</protein>
<sequence length="273" mass="27657">MITKLFVRGMLAGLLAGLLAAVFAYAVGEPEIERAIALEEAAASSPGHAAAHSGAETGDHSHDGAAAGGHSHDGAASGGHSHGEDALVSRDGQRFGLFLALALYGLAVGGLFALAYAAVRGRAGPRSEPALAVTLAAAAFVAVVLVPFLKYPANPPAVGDPGTINERTVLYLVAVAVGILSVAAGAATHRYAAGAEPRLRWLAAGACTLLPVIAAWILLPEIGEVPRGFPADLLWDFRIASLGTQAVFWLGVGTLFALAARGRVPASRVPSPA</sequence>
<gene>
    <name evidence="4" type="ORF">Psi01_70140</name>
</gene>
<dbReference type="InterPro" id="IPR012666">
    <property type="entry name" value="CbtA_put"/>
</dbReference>
<keyword evidence="3" id="KW-0732">Signal</keyword>
<keyword evidence="5" id="KW-1185">Reference proteome</keyword>
<organism evidence="4 5">
    <name type="scientific">Planobispora siamensis</name>
    <dbReference type="NCBI Taxonomy" id="936338"/>
    <lineage>
        <taxon>Bacteria</taxon>
        <taxon>Bacillati</taxon>
        <taxon>Actinomycetota</taxon>
        <taxon>Actinomycetes</taxon>
        <taxon>Streptosporangiales</taxon>
        <taxon>Streptosporangiaceae</taxon>
        <taxon>Planobispora</taxon>
    </lineage>
</organism>
<feature type="transmembrane region" description="Helical" evidence="2">
    <location>
        <begin position="130"/>
        <end position="149"/>
    </location>
</feature>
<evidence type="ECO:0000256" key="1">
    <source>
        <dbReference type="SAM" id="MobiDB-lite"/>
    </source>
</evidence>
<evidence type="ECO:0000256" key="2">
    <source>
        <dbReference type="SAM" id="Phobius"/>
    </source>
</evidence>
<name>A0A8J3SQ77_9ACTN</name>
<proteinExistence type="predicted"/>
<dbReference type="AlphaFoldDB" id="A0A8J3SQ77"/>
<dbReference type="Pfam" id="PF09490">
    <property type="entry name" value="CbtA"/>
    <property type="match status" value="1"/>
</dbReference>
<feature type="transmembrane region" description="Helical" evidence="2">
    <location>
        <begin position="169"/>
        <end position="187"/>
    </location>
</feature>
<feature type="chain" id="PRO_5035249268" evidence="3">
    <location>
        <begin position="27"/>
        <end position="273"/>
    </location>
</feature>
<accession>A0A8J3SQ77</accession>
<reference evidence="4 5" key="1">
    <citation type="submission" date="2021-01" db="EMBL/GenBank/DDBJ databases">
        <title>Whole genome shotgun sequence of Planobispora siamensis NBRC 107568.</title>
        <authorList>
            <person name="Komaki H."/>
            <person name="Tamura T."/>
        </authorList>
    </citation>
    <scope>NUCLEOTIDE SEQUENCE [LARGE SCALE GENOMIC DNA]</scope>
    <source>
        <strain evidence="4 5">NBRC 107568</strain>
    </source>
</reference>
<feature type="transmembrane region" description="Helical" evidence="2">
    <location>
        <begin position="199"/>
        <end position="219"/>
    </location>
</feature>
<dbReference type="EMBL" id="BOOJ01000065">
    <property type="protein sequence ID" value="GIH96384.1"/>
    <property type="molecule type" value="Genomic_DNA"/>
</dbReference>
<feature type="compositionally biased region" description="Low complexity" evidence="1">
    <location>
        <begin position="47"/>
        <end position="56"/>
    </location>
</feature>
<evidence type="ECO:0000313" key="4">
    <source>
        <dbReference type="EMBL" id="GIH96384.1"/>
    </source>
</evidence>
<keyword evidence="2" id="KW-0472">Membrane</keyword>
<comment type="caution">
    <text evidence="4">The sequence shown here is derived from an EMBL/GenBank/DDBJ whole genome shotgun (WGS) entry which is preliminary data.</text>
</comment>
<evidence type="ECO:0000313" key="5">
    <source>
        <dbReference type="Proteomes" id="UP000619788"/>
    </source>
</evidence>
<keyword evidence="2" id="KW-1133">Transmembrane helix</keyword>
<dbReference type="RefSeq" id="WP_204068431.1">
    <property type="nucleotide sequence ID" value="NZ_BOOJ01000065.1"/>
</dbReference>